<protein>
    <submittedName>
        <fullName evidence="1">Uncharacterized protein</fullName>
    </submittedName>
</protein>
<comment type="caution">
    <text evidence="1">The sequence shown here is derived from an EMBL/GenBank/DDBJ whole genome shotgun (WGS) entry which is preliminary data.</text>
</comment>
<gene>
    <name evidence="1" type="ORF">BDR25DRAFT_222507</name>
</gene>
<evidence type="ECO:0000313" key="2">
    <source>
        <dbReference type="Proteomes" id="UP000799755"/>
    </source>
</evidence>
<sequence>HDDEEEQGPDAVTKYIESKTGSEFQVRSSFPRPFPGTTVLVDIHLDGRRVCGTFAHQECMAGAGCTIIQSGVPSYARDQWFERTFCFAELTIDDSGILPVRDKLKKTLDRIGEISVYFYKTRNLQQKDSHTFNGADISTVGTISEKVLKGKALSHEVSLQKPRQIRNRTVYEFEYIQPQKEPFASFCFRYRSRIALKALCIIPRSSSPLPLEDRPVEDLTLEEARELLWRQRRDAAARMRQEGVKREHPKDDGNENNGKGDEVTFVSVKRRKLPPTPNKDRVEVVDLT</sequence>
<evidence type="ECO:0000313" key="1">
    <source>
        <dbReference type="EMBL" id="KAF2471626.1"/>
    </source>
</evidence>
<dbReference type="Proteomes" id="UP000799755">
    <property type="component" value="Unassembled WGS sequence"/>
</dbReference>
<keyword evidence="2" id="KW-1185">Reference proteome</keyword>
<feature type="non-terminal residue" evidence="1">
    <location>
        <position position="1"/>
    </location>
</feature>
<accession>A0ACB6QXL6</accession>
<dbReference type="EMBL" id="MU003504">
    <property type="protein sequence ID" value="KAF2471626.1"/>
    <property type="molecule type" value="Genomic_DNA"/>
</dbReference>
<reference evidence="1" key="1">
    <citation type="journal article" date="2020" name="Stud. Mycol.">
        <title>101 Dothideomycetes genomes: a test case for predicting lifestyles and emergence of pathogens.</title>
        <authorList>
            <person name="Haridas S."/>
            <person name="Albert R."/>
            <person name="Binder M."/>
            <person name="Bloem J."/>
            <person name="Labutti K."/>
            <person name="Salamov A."/>
            <person name="Andreopoulos B."/>
            <person name="Baker S."/>
            <person name="Barry K."/>
            <person name="Bills G."/>
            <person name="Bluhm B."/>
            <person name="Cannon C."/>
            <person name="Castanera R."/>
            <person name="Culley D."/>
            <person name="Daum C."/>
            <person name="Ezra D."/>
            <person name="Gonzalez J."/>
            <person name="Henrissat B."/>
            <person name="Kuo A."/>
            <person name="Liang C."/>
            <person name="Lipzen A."/>
            <person name="Lutzoni F."/>
            <person name="Magnuson J."/>
            <person name="Mondo S."/>
            <person name="Nolan M."/>
            <person name="Ohm R."/>
            <person name="Pangilinan J."/>
            <person name="Park H.-J."/>
            <person name="Ramirez L."/>
            <person name="Alfaro M."/>
            <person name="Sun H."/>
            <person name="Tritt A."/>
            <person name="Yoshinaga Y."/>
            <person name="Zwiers L.-H."/>
            <person name="Turgeon B."/>
            <person name="Goodwin S."/>
            <person name="Spatafora J."/>
            <person name="Crous P."/>
            <person name="Grigoriev I."/>
        </authorList>
    </citation>
    <scope>NUCLEOTIDE SEQUENCE</scope>
    <source>
        <strain evidence="1">ATCC 200398</strain>
    </source>
</reference>
<proteinExistence type="predicted"/>
<name>A0ACB6QXL6_9PLEO</name>
<organism evidence="1 2">
    <name type="scientific">Lindgomyces ingoldianus</name>
    <dbReference type="NCBI Taxonomy" id="673940"/>
    <lineage>
        <taxon>Eukaryota</taxon>
        <taxon>Fungi</taxon>
        <taxon>Dikarya</taxon>
        <taxon>Ascomycota</taxon>
        <taxon>Pezizomycotina</taxon>
        <taxon>Dothideomycetes</taxon>
        <taxon>Pleosporomycetidae</taxon>
        <taxon>Pleosporales</taxon>
        <taxon>Lindgomycetaceae</taxon>
        <taxon>Lindgomyces</taxon>
    </lineage>
</organism>